<evidence type="ECO:0000256" key="1">
    <source>
        <dbReference type="PIRSR" id="PIRSR016487-1"/>
    </source>
</evidence>
<evidence type="ECO:0000259" key="2">
    <source>
        <dbReference type="PROSITE" id="PS51707"/>
    </source>
</evidence>
<feature type="active site" description="Proton acceptor" evidence="1">
    <location>
        <position position="29"/>
    </location>
</feature>
<dbReference type="RefSeq" id="WP_173075836.1">
    <property type="nucleotide sequence ID" value="NZ_CP041345.1"/>
</dbReference>
<dbReference type="InterPro" id="IPR023577">
    <property type="entry name" value="CYTH_domain"/>
</dbReference>
<dbReference type="EMBL" id="CP041345">
    <property type="protein sequence ID" value="QKG80763.1"/>
    <property type="molecule type" value="Genomic_DNA"/>
</dbReference>
<dbReference type="PANTHER" id="PTHR40114">
    <property type="entry name" value="SLR0698 PROTEIN"/>
    <property type="match status" value="1"/>
</dbReference>
<gene>
    <name evidence="3" type="ORF">FHG85_10970</name>
</gene>
<dbReference type="PIRSF" id="PIRSF016487">
    <property type="entry name" value="CYTH_UCP016487"/>
    <property type="match status" value="1"/>
</dbReference>
<evidence type="ECO:0000313" key="4">
    <source>
        <dbReference type="Proteomes" id="UP000500961"/>
    </source>
</evidence>
<organism evidence="3 4">
    <name type="scientific">Tenuifilum thalassicum</name>
    <dbReference type="NCBI Taxonomy" id="2590900"/>
    <lineage>
        <taxon>Bacteria</taxon>
        <taxon>Pseudomonadati</taxon>
        <taxon>Bacteroidota</taxon>
        <taxon>Bacteroidia</taxon>
        <taxon>Bacteroidales</taxon>
        <taxon>Tenuifilaceae</taxon>
        <taxon>Tenuifilum</taxon>
    </lineage>
</organism>
<proteinExistence type="predicted"/>
<dbReference type="SMART" id="SM01118">
    <property type="entry name" value="CYTH"/>
    <property type="match status" value="1"/>
</dbReference>
<accession>A0A7D4BEJ4</accession>
<dbReference type="InterPro" id="IPR033469">
    <property type="entry name" value="CYTH-like_dom_sf"/>
</dbReference>
<dbReference type="AlphaFoldDB" id="A0A7D4BEJ4"/>
<evidence type="ECO:0000313" key="3">
    <source>
        <dbReference type="EMBL" id="QKG80763.1"/>
    </source>
</evidence>
<feature type="domain" description="CYTH" evidence="2">
    <location>
        <begin position="1"/>
        <end position="147"/>
    </location>
</feature>
<name>A0A7D4BEJ4_9BACT</name>
<dbReference type="PANTHER" id="PTHR40114:SF1">
    <property type="entry name" value="SLR0698 PROTEIN"/>
    <property type="match status" value="1"/>
</dbReference>
<dbReference type="PROSITE" id="PS51707">
    <property type="entry name" value="CYTH"/>
    <property type="match status" value="1"/>
</dbReference>
<reference evidence="3 4" key="1">
    <citation type="submission" date="2019-07" db="EMBL/GenBank/DDBJ databases">
        <title>Thalassofilum flectens gen. nov., sp. nov., a novel moderate thermophilic anaerobe from a shallow sea hot spring in Kunashir Island (Russia), representing a new family in the order Bacteroidales, and proposal of Thalassofilacea fam. nov.</title>
        <authorList>
            <person name="Kochetkova T.V."/>
            <person name="Podosokorskaya O.A."/>
            <person name="Novikov A."/>
            <person name="Elcheninov A.G."/>
            <person name="Toshchakov S.V."/>
            <person name="Kublanov I.V."/>
        </authorList>
    </citation>
    <scope>NUCLEOTIDE SEQUENCE [LARGE SCALE GENOMIC DNA]</scope>
    <source>
        <strain evidence="3 4">38-H</strain>
    </source>
</reference>
<dbReference type="Proteomes" id="UP000500961">
    <property type="component" value="Chromosome"/>
</dbReference>
<dbReference type="CDD" id="cd07891">
    <property type="entry name" value="CYTH-like_CthTTM-like_1"/>
    <property type="match status" value="1"/>
</dbReference>
<protein>
    <submittedName>
        <fullName evidence="3">CYTH domain-containing protein</fullName>
    </submittedName>
</protein>
<dbReference type="InterPro" id="IPR012042">
    <property type="entry name" value="NeuTTM/CthTTM-like"/>
</dbReference>
<dbReference type="Gene3D" id="2.40.320.10">
    <property type="entry name" value="Hypothetical Protein Pfu-838710-001"/>
    <property type="match status" value="1"/>
</dbReference>
<sequence>MEIERKFLVDKKAWEELAKPEGIRIIQGYLSTNPSKTIRVRVISDKAFMTIKGETKGISREEVEFEIPINKANELIEKFCNNVIEKTRFLIDFKGKTWEVDKFEGNNAGLLLAEIELNSENEDFEIPSWILTEVTSDYRYYNSYLSEHPYKKWSKE</sequence>
<dbReference type="Pfam" id="PF01928">
    <property type="entry name" value="CYTH"/>
    <property type="match status" value="1"/>
</dbReference>
<dbReference type="KEGG" id="ttz:FHG85_10970"/>
<dbReference type="SUPFAM" id="SSF55154">
    <property type="entry name" value="CYTH-like phosphatases"/>
    <property type="match status" value="1"/>
</dbReference>
<keyword evidence="4" id="KW-1185">Reference proteome</keyword>